<proteinExistence type="predicted"/>
<gene>
    <name evidence="1" type="ORF">ILYODFUR_006039</name>
</gene>
<keyword evidence="2" id="KW-1185">Reference proteome</keyword>
<sequence length="99" mass="11093">MLSFVALQKVDLSIKLCGCYRTALIHPQREREKMLKKEGYQSSSPCVPAFVRQLVCSCVFAAYSAKDMLYLLEILTQIIKINCFTNTGLSLCALPVSLK</sequence>
<evidence type="ECO:0000313" key="2">
    <source>
        <dbReference type="Proteomes" id="UP001482620"/>
    </source>
</evidence>
<reference evidence="1 2" key="1">
    <citation type="submission" date="2021-06" db="EMBL/GenBank/DDBJ databases">
        <authorList>
            <person name="Palmer J.M."/>
        </authorList>
    </citation>
    <scope>NUCLEOTIDE SEQUENCE [LARGE SCALE GENOMIC DNA]</scope>
    <source>
        <strain evidence="2">if_2019</strain>
        <tissue evidence="1">Muscle</tissue>
    </source>
</reference>
<protein>
    <submittedName>
        <fullName evidence="1">Uncharacterized protein</fullName>
    </submittedName>
</protein>
<evidence type="ECO:0000313" key="1">
    <source>
        <dbReference type="EMBL" id="MEQ2231956.1"/>
    </source>
</evidence>
<accession>A0ABV0THM0</accession>
<name>A0ABV0THM0_9TELE</name>
<comment type="caution">
    <text evidence="1">The sequence shown here is derived from an EMBL/GenBank/DDBJ whole genome shotgun (WGS) entry which is preliminary data.</text>
</comment>
<organism evidence="1 2">
    <name type="scientific">Ilyodon furcidens</name>
    <name type="common">goldbreast splitfin</name>
    <dbReference type="NCBI Taxonomy" id="33524"/>
    <lineage>
        <taxon>Eukaryota</taxon>
        <taxon>Metazoa</taxon>
        <taxon>Chordata</taxon>
        <taxon>Craniata</taxon>
        <taxon>Vertebrata</taxon>
        <taxon>Euteleostomi</taxon>
        <taxon>Actinopterygii</taxon>
        <taxon>Neopterygii</taxon>
        <taxon>Teleostei</taxon>
        <taxon>Neoteleostei</taxon>
        <taxon>Acanthomorphata</taxon>
        <taxon>Ovalentaria</taxon>
        <taxon>Atherinomorphae</taxon>
        <taxon>Cyprinodontiformes</taxon>
        <taxon>Goodeidae</taxon>
        <taxon>Ilyodon</taxon>
    </lineage>
</organism>
<dbReference type="Proteomes" id="UP001482620">
    <property type="component" value="Unassembled WGS sequence"/>
</dbReference>
<dbReference type="EMBL" id="JAHRIQ010035119">
    <property type="protein sequence ID" value="MEQ2231956.1"/>
    <property type="molecule type" value="Genomic_DNA"/>
</dbReference>